<evidence type="ECO:0000256" key="7">
    <source>
        <dbReference type="ARBA" id="ARBA00023136"/>
    </source>
</evidence>
<gene>
    <name evidence="10" type="ORF">H9735_11170</name>
</gene>
<dbReference type="EMBL" id="DXEM01000034">
    <property type="protein sequence ID" value="HIX68665.1"/>
    <property type="molecule type" value="Genomic_DNA"/>
</dbReference>
<evidence type="ECO:0000256" key="1">
    <source>
        <dbReference type="ARBA" id="ARBA00004236"/>
    </source>
</evidence>
<accession>A0A9D2B9W3</accession>
<keyword evidence="2" id="KW-1003">Cell membrane</keyword>
<dbReference type="Proteomes" id="UP000886721">
    <property type="component" value="Unassembled WGS sequence"/>
</dbReference>
<name>A0A9D2B9W3_9FIRM</name>
<dbReference type="GO" id="GO:0000166">
    <property type="term" value="F:nucleotide binding"/>
    <property type="evidence" value="ECO:0007669"/>
    <property type="project" value="UniProtKB-KW"/>
</dbReference>
<evidence type="ECO:0000256" key="2">
    <source>
        <dbReference type="ARBA" id="ARBA00022475"/>
    </source>
</evidence>
<keyword evidence="4" id="KW-0547">Nucleotide-binding</keyword>
<comment type="subcellular location">
    <subcellularLocation>
        <location evidence="1">Cell membrane</location>
    </subcellularLocation>
</comment>
<keyword evidence="6" id="KW-0051">Antiviral defense</keyword>
<evidence type="ECO:0000313" key="10">
    <source>
        <dbReference type="EMBL" id="HIX68665.1"/>
    </source>
</evidence>
<evidence type="ECO:0000256" key="6">
    <source>
        <dbReference type="ARBA" id="ARBA00023118"/>
    </source>
</evidence>
<dbReference type="GO" id="GO:0051607">
    <property type="term" value="P:defense response to virus"/>
    <property type="evidence" value="ECO:0007669"/>
    <property type="project" value="UniProtKB-KW"/>
</dbReference>
<proteinExistence type="predicted"/>
<protein>
    <recommendedName>
        <fullName evidence="9">Pycsar effector protein domain-containing protein</fullName>
    </recommendedName>
</protein>
<dbReference type="AlphaFoldDB" id="A0A9D2B9W3"/>
<evidence type="ECO:0000259" key="9">
    <source>
        <dbReference type="Pfam" id="PF18967"/>
    </source>
</evidence>
<comment type="caution">
    <text evidence="10">The sequence shown here is derived from an EMBL/GenBank/DDBJ whole genome shotgun (WGS) entry which is preliminary data.</text>
</comment>
<evidence type="ECO:0000313" key="11">
    <source>
        <dbReference type="Proteomes" id="UP000886721"/>
    </source>
</evidence>
<feature type="transmembrane region" description="Helical" evidence="8">
    <location>
        <begin position="37"/>
        <end position="56"/>
    </location>
</feature>
<feature type="transmembrane region" description="Helical" evidence="8">
    <location>
        <begin position="166"/>
        <end position="184"/>
    </location>
</feature>
<feature type="domain" description="Pycsar effector protein" evidence="9">
    <location>
        <begin position="19"/>
        <end position="181"/>
    </location>
</feature>
<organism evidence="10 11">
    <name type="scientific">Candidatus Anaerostipes excrementavium</name>
    <dbReference type="NCBI Taxonomy" id="2838463"/>
    <lineage>
        <taxon>Bacteria</taxon>
        <taxon>Bacillati</taxon>
        <taxon>Bacillota</taxon>
        <taxon>Clostridia</taxon>
        <taxon>Lachnospirales</taxon>
        <taxon>Lachnospiraceae</taxon>
        <taxon>Anaerostipes</taxon>
    </lineage>
</organism>
<evidence type="ECO:0000256" key="3">
    <source>
        <dbReference type="ARBA" id="ARBA00022692"/>
    </source>
</evidence>
<keyword evidence="7 8" id="KW-0472">Membrane</keyword>
<dbReference type="InterPro" id="IPR043760">
    <property type="entry name" value="PycTM_dom"/>
</dbReference>
<reference evidence="10" key="2">
    <citation type="submission" date="2021-04" db="EMBL/GenBank/DDBJ databases">
        <authorList>
            <person name="Gilroy R."/>
        </authorList>
    </citation>
    <scope>NUCLEOTIDE SEQUENCE</scope>
    <source>
        <strain evidence="10">CHK191-13928</strain>
    </source>
</reference>
<feature type="transmembrane region" description="Helical" evidence="8">
    <location>
        <begin position="77"/>
        <end position="102"/>
    </location>
</feature>
<reference evidence="10" key="1">
    <citation type="journal article" date="2021" name="PeerJ">
        <title>Extensive microbial diversity within the chicken gut microbiome revealed by metagenomics and culture.</title>
        <authorList>
            <person name="Gilroy R."/>
            <person name="Ravi A."/>
            <person name="Getino M."/>
            <person name="Pursley I."/>
            <person name="Horton D.L."/>
            <person name="Alikhan N.F."/>
            <person name="Baker D."/>
            <person name="Gharbi K."/>
            <person name="Hall N."/>
            <person name="Watson M."/>
            <person name="Adriaenssens E.M."/>
            <person name="Foster-Nyarko E."/>
            <person name="Jarju S."/>
            <person name="Secka A."/>
            <person name="Antonio M."/>
            <person name="Oren A."/>
            <person name="Chaudhuri R.R."/>
            <person name="La Ragione R."/>
            <person name="Hildebrand F."/>
            <person name="Pallen M.J."/>
        </authorList>
    </citation>
    <scope>NUCLEOTIDE SEQUENCE</scope>
    <source>
        <strain evidence="10">CHK191-13928</strain>
    </source>
</reference>
<evidence type="ECO:0000256" key="5">
    <source>
        <dbReference type="ARBA" id="ARBA00022989"/>
    </source>
</evidence>
<dbReference type="GO" id="GO:0005886">
    <property type="term" value="C:plasma membrane"/>
    <property type="evidence" value="ECO:0007669"/>
    <property type="project" value="UniProtKB-SubCell"/>
</dbReference>
<evidence type="ECO:0000256" key="8">
    <source>
        <dbReference type="SAM" id="Phobius"/>
    </source>
</evidence>
<evidence type="ECO:0000256" key="4">
    <source>
        <dbReference type="ARBA" id="ARBA00022741"/>
    </source>
</evidence>
<keyword evidence="3 8" id="KW-0812">Transmembrane</keyword>
<dbReference type="Pfam" id="PF18967">
    <property type="entry name" value="PycTM"/>
    <property type="match status" value="1"/>
</dbReference>
<keyword evidence="5 8" id="KW-1133">Transmembrane helix</keyword>
<sequence length="185" mass="21040">MDQNSNQRQENIVFKKEDAFQTLTLINTWIGNIDTKISFALALTGVLIGMIFSGGLPNAFERITQVSKLSELNGGEIFAALLVGLLYCASFLSIISFMWAIIARVKNMNNVPSLFFFGSIGAMELQNYRDKANHITEQELIDDLEEQIHTNSRICNQKAKWYNNGIKFLLITIVLWFICMAFRMI</sequence>